<dbReference type="EMBL" id="GGEC01040212">
    <property type="protein sequence ID" value="MBX20696.1"/>
    <property type="molecule type" value="Transcribed_RNA"/>
</dbReference>
<organism evidence="1">
    <name type="scientific">Rhizophora mucronata</name>
    <name type="common">Asiatic mangrove</name>
    <dbReference type="NCBI Taxonomy" id="61149"/>
    <lineage>
        <taxon>Eukaryota</taxon>
        <taxon>Viridiplantae</taxon>
        <taxon>Streptophyta</taxon>
        <taxon>Embryophyta</taxon>
        <taxon>Tracheophyta</taxon>
        <taxon>Spermatophyta</taxon>
        <taxon>Magnoliopsida</taxon>
        <taxon>eudicotyledons</taxon>
        <taxon>Gunneridae</taxon>
        <taxon>Pentapetalae</taxon>
        <taxon>rosids</taxon>
        <taxon>fabids</taxon>
        <taxon>Malpighiales</taxon>
        <taxon>Rhizophoraceae</taxon>
        <taxon>Rhizophora</taxon>
    </lineage>
</organism>
<sequence>MCYISQQNFSSNINMPVMLTNFSNKELPSYLLHFPVRS</sequence>
<evidence type="ECO:0000313" key="1">
    <source>
        <dbReference type="EMBL" id="MBX20703.1"/>
    </source>
</evidence>
<dbReference type="AlphaFoldDB" id="A0A2P2LRZ8"/>
<name>A0A2P2LRZ8_RHIMU</name>
<reference evidence="1" key="1">
    <citation type="submission" date="2018-02" db="EMBL/GenBank/DDBJ databases">
        <title>Rhizophora mucronata_Transcriptome.</title>
        <authorList>
            <person name="Meera S.P."/>
            <person name="Sreeshan A."/>
            <person name="Augustine A."/>
        </authorList>
    </citation>
    <scope>NUCLEOTIDE SEQUENCE</scope>
    <source>
        <tissue evidence="1">Leaf</tissue>
    </source>
</reference>
<protein>
    <submittedName>
        <fullName evidence="1">Uncharacterized protein</fullName>
    </submittedName>
</protein>
<proteinExistence type="predicted"/>
<accession>A0A2P2LRZ8</accession>
<dbReference type="EMBL" id="GGEC01040218">
    <property type="protein sequence ID" value="MBX20702.1"/>
    <property type="molecule type" value="Transcribed_RNA"/>
</dbReference>
<dbReference type="EMBL" id="GGEC01040219">
    <property type="protein sequence ID" value="MBX20703.1"/>
    <property type="molecule type" value="Transcribed_RNA"/>
</dbReference>